<dbReference type="Pfam" id="PF01292">
    <property type="entry name" value="Ni_hydr_CYTB"/>
    <property type="match status" value="1"/>
</dbReference>
<dbReference type="GO" id="GO:0005886">
    <property type="term" value="C:plasma membrane"/>
    <property type="evidence" value="ECO:0007669"/>
    <property type="project" value="UniProtKB-SubCell"/>
</dbReference>
<dbReference type="InterPro" id="IPR011577">
    <property type="entry name" value="Cyt_b561_bac/Ni-Hgenase"/>
</dbReference>
<accession>A0A941IQW2</accession>
<name>A0A941IQW2_9ACTN</name>
<dbReference type="Proteomes" id="UP000675781">
    <property type="component" value="Unassembled WGS sequence"/>
</dbReference>
<keyword evidence="9" id="KW-1185">Reference proteome</keyword>
<keyword evidence="5 6" id="KW-0472">Membrane</keyword>
<dbReference type="PANTHER" id="PTHR30074">
    <property type="entry name" value="FORMATE DEHYDROGENASE, NITRATE-INDUCIBLE, CYTOCHROME B556 FDN SUBUNIT"/>
    <property type="match status" value="1"/>
</dbReference>
<evidence type="ECO:0000256" key="4">
    <source>
        <dbReference type="ARBA" id="ARBA00022989"/>
    </source>
</evidence>
<dbReference type="GO" id="GO:0015944">
    <property type="term" value="P:formate oxidation"/>
    <property type="evidence" value="ECO:0007669"/>
    <property type="project" value="TreeGrafter"/>
</dbReference>
<protein>
    <submittedName>
        <fullName evidence="8">Cytochrome b/b6 domain-containing protein</fullName>
    </submittedName>
</protein>
<keyword evidence="4 6" id="KW-1133">Transmembrane helix</keyword>
<evidence type="ECO:0000256" key="3">
    <source>
        <dbReference type="ARBA" id="ARBA00022692"/>
    </source>
</evidence>
<evidence type="ECO:0000259" key="7">
    <source>
        <dbReference type="Pfam" id="PF01292"/>
    </source>
</evidence>
<feature type="transmembrane region" description="Helical" evidence="6">
    <location>
        <begin position="122"/>
        <end position="141"/>
    </location>
</feature>
<dbReference type="PANTHER" id="PTHR30074:SF6">
    <property type="entry name" value="FORMATE DEHYDROGENASE GAMMA SUBUNIT"/>
    <property type="match status" value="1"/>
</dbReference>
<evidence type="ECO:0000313" key="8">
    <source>
        <dbReference type="EMBL" id="MBR7838140.1"/>
    </source>
</evidence>
<keyword evidence="2" id="KW-1003">Cell membrane</keyword>
<comment type="caution">
    <text evidence="8">The sequence shown here is derived from an EMBL/GenBank/DDBJ whole genome shotgun (WGS) entry which is preliminary data.</text>
</comment>
<reference evidence="8" key="1">
    <citation type="submission" date="2021-04" db="EMBL/GenBank/DDBJ databases">
        <title>Genome based classification of Actinospica acidithermotolerans sp. nov., an actinobacterium isolated from an Indonesian hot spring.</title>
        <authorList>
            <person name="Kusuma A.B."/>
            <person name="Putra K.E."/>
            <person name="Nafisah S."/>
            <person name="Loh J."/>
            <person name="Nouioui I."/>
            <person name="Goodfellow M."/>
        </authorList>
    </citation>
    <scope>NUCLEOTIDE SEQUENCE</scope>
    <source>
        <strain evidence="8">CSCA 57</strain>
    </source>
</reference>
<evidence type="ECO:0000313" key="9">
    <source>
        <dbReference type="Proteomes" id="UP000675781"/>
    </source>
</evidence>
<dbReference type="GO" id="GO:0009055">
    <property type="term" value="F:electron transfer activity"/>
    <property type="evidence" value="ECO:0007669"/>
    <property type="project" value="InterPro"/>
</dbReference>
<evidence type="ECO:0000256" key="6">
    <source>
        <dbReference type="SAM" id="Phobius"/>
    </source>
</evidence>
<keyword evidence="3 6" id="KW-0812">Transmembrane</keyword>
<proteinExistence type="predicted"/>
<dbReference type="GO" id="GO:0009061">
    <property type="term" value="P:anaerobic respiration"/>
    <property type="evidence" value="ECO:0007669"/>
    <property type="project" value="TreeGrafter"/>
</dbReference>
<evidence type="ECO:0000256" key="5">
    <source>
        <dbReference type="ARBA" id="ARBA00023136"/>
    </source>
</evidence>
<feature type="transmembrane region" description="Helical" evidence="6">
    <location>
        <begin position="161"/>
        <end position="179"/>
    </location>
</feature>
<feature type="domain" description="Cytochrome b561 bacterial/Ni-hydrogenase" evidence="7">
    <location>
        <begin position="13"/>
        <end position="178"/>
    </location>
</feature>
<organism evidence="8 9">
    <name type="scientific">Actinospica durhamensis</name>
    <dbReference type="NCBI Taxonomy" id="1508375"/>
    <lineage>
        <taxon>Bacteria</taxon>
        <taxon>Bacillati</taxon>
        <taxon>Actinomycetota</taxon>
        <taxon>Actinomycetes</taxon>
        <taxon>Catenulisporales</taxon>
        <taxon>Actinospicaceae</taxon>
        <taxon>Actinospica</taxon>
    </lineage>
</organism>
<dbReference type="GO" id="GO:0009326">
    <property type="term" value="C:formate dehydrogenase complex"/>
    <property type="evidence" value="ECO:0007669"/>
    <property type="project" value="TreeGrafter"/>
</dbReference>
<evidence type="ECO:0000256" key="1">
    <source>
        <dbReference type="ARBA" id="ARBA00004651"/>
    </source>
</evidence>
<gene>
    <name evidence="8" type="ORF">KDL01_33015</name>
</gene>
<feature type="transmembrane region" description="Helical" evidence="6">
    <location>
        <begin position="52"/>
        <end position="74"/>
    </location>
</feature>
<comment type="subcellular location">
    <subcellularLocation>
        <location evidence="1">Cell membrane</location>
        <topology evidence="1">Multi-pass membrane protein</topology>
    </subcellularLocation>
</comment>
<dbReference type="RefSeq" id="WP_212532601.1">
    <property type="nucleotide sequence ID" value="NZ_JAGSOG010000261.1"/>
</dbReference>
<sequence length="220" mass="24570">MPPPRDGEGRIERFTRAERYVHWATTVLMLVLIATGAILYNDQLAIYTGHRQFVAVVHLYCGFALPVPMAAGVFSKAYRADARRLNRHTADDLAWLRQRGWKRGRVRERGLKVGKFNAGQKLNAAFLCGSILVMAGTGTIMWFQGLASVSMRTGATFVHDWLALAIGFDIIGHVYFAVGDRHARAGMRRGTVPRSWAEHEHELWAQEIADQEARAGLDGP</sequence>
<dbReference type="GO" id="GO:0022904">
    <property type="term" value="P:respiratory electron transport chain"/>
    <property type="evidence" value="ECO:0007669"/>
    <property type="project" value="InterPro"/>
</dbReference>
<dbReference type="EMBL" id="JAGSOG010000261">
    <property type="protein sequence ID" value="MBR7838140.1"/>
    <property type="molecule type" value="Genomic_DNA"/>
</dbReference>
<feature type="transmembrane region" description="Helical" evidence="6">
    <location>
        <begin position="20"/>
        <end position="40"/>
    </location>
</feature>
<dbReference type="AlphaFoldDB" id="A0A941IQW2"/>
<dbReference type="Gene3D" id="1.20.950.20">
    <property type="entry name" value="Transmembrane di-heme cytochromes, Chain C"/>
    <property type="match status" value="1"/>
</dbReference>
<dbReference type="InterPro" id="IPR051817">
    <property type="entry name" value="FDH_cytochrome_b556_subunit"/>
</dbReference>
<dbReference type="InterPro" id="IPR016174">
    <property type="entry name" value="Di-haem_cyt_TM"/>
</dbReference>
<evidence type="ECO:0000256" key="2">
    <source>
        <dbReference type="ARBA" id="ARBA00022475"/>
    </source>
</evidence>
<dbReference type="SUPFAM" id="SSF81342">
    <property type="entry name" value="Transmembrane di-heme cytochromes"/>
    <property type="match status" value="1"/>
</dbReference>
<dbReference type="GO" id="GO:0036397">
    <property type="term" value="F:formate dehydrogenase (quinone) activity"/>
    <property type="evidence" value="ECO:0007669"/>
    <property type="project" value="TreeGrafter"/>
</dbReference>